<dbReference type="STRING" id="4615.A0A199VMI9"/>
<dbReference type="PROSITE" id="PS50090">
    <property type="entry name" value="MYB_LIKE"/>
    <property type="match status" value="2"/>
</dbReference>
<evidence type="ECO:0000256" key="5">
    <source>
        <dbReference type="ARBA" id="ARBA00023163"/>
    </source>
</evidence>
<dbReference type="InterPro" id="IPR017930">
    <property type="entry name" value="Myb_dom"/>
</dbReference>
<feature type="region of interest" description="Disordered" evidence="7">
    <location>
        <begin position="134"/>
        <end position="162"/>
    </location>
</feature>
<evidence type="ECO:0000256" key="6">
    <source>
        <dbReference type="ARBA" id="ARBA00023242"/>
    </source>
</evidence>
<dbReference type="InterPro" id="IPR001005">
    <property type="entry name" value="SANT/Myb"/>
</dbReference>
<name>A0A199VMI9_ANACO</name>
<evidence type="ECO:0000256" key="2">
    <source>
        <dbReference type="ARBA" id="ARBA00022737"/>
    </source>
</evidence>
<evidence type="ECO:0000313" key="10">
    <source>
        <dbReference type="EMBL" id="OAY78407.1"/>
    </source>
</evidence>
<feature type="domain" description="HTH myb-type" evidence="9">
    <location>
        <begin position="67"/>
        <end position="128"/>
    </location>
</feature>
<comment type="subcellular location">
    <subcellularLocation>
        <location evidence="1">Nucleus</location>
    </subcellularLocation>
</comment>
<dbReference type="Pfam" id="PF00249">
    <property type="entry name" value="Myb_DNA-binding"/>
    <property type="match status" value="2"/>
</dbReference>
<dbReference type="AlphaFoldDB" id="A0A199VMI9"/>
<protein>
    <submittedName>
        <fullName evidence="10">Protein ODORANT1</fullName>
    </submittedName>
</protein>
<accession>A0A199VMI9</accession>
<dbReference type="Proteomes" id="UP000092600">
    <property type="component" value="Unassembled WGS sequence"/>
</dbReference>
<dbReference type="EMBL" id="LSRQ01001293">
    <property type="protein sequence ID" value="OAY78407.1"/>
    <property type="molecule type" value="Genomic_DNA"/>
</dbReference>
<evidence type="ECO:0000313" key="11">
    <source>
        <dbReference type="Proteomes" id="UP000092600"/>
    </source>
</evidence>
<dbReference type="Gene3D" id="1.10.10.60">
    <property type="entry name" value="Homeodomain-like"/>
    <property type="match status" value="2"/>
</dbReference>
<reference evidence="10 11" key="1">
    <citation type="journal article" date="2016" name="DNA Res.">
        <title>The draft genome of MD-2 pineapple using hybrid error correction of long reads.</title>
        <authorList>
            <person name="Redwan R.M."/>
            <person name="Saidin A."/>
            <person name="Kumar S.V."/>
        </authorList>
    </citation>
    <scope>NUCLEOTIDE SEQUENCE [LARGE SCALE GENOMIC DNA]</scope>
    <source>
        <strain evidence="11">cv. MD2</strain>
        <tissue evidence="10">Leaf</tissue>
    </source>
</reference>
<dbReference type="GO" id="GO:0005634">
    <property type="term" value="C:nucleus"/>
    <property type="evidence" value="ECO:0007669"/>
    <property type="project" value="UniProtKB-SubCell"/>
</dbReference>
<proteinExistence type="predicted"/>
<dbReference type="PANTHER" id="PTHR47994:SF5">
    <property type="entry name" value="F14D16.11-RELATED"/>
    <property type="match status" value="1"/>
</dbReference>
<feature type="domain" description="Myb-like" evidence="8">
    <location>
        <begin position="63"/>
        <end position="124"/>
    </location>
</feature>
<dbReference type="InterPro" id="IPR009057">
    <property type="entry name" value="Homeodomain-like_sf"/>
</dbReference>
<keyword evidence="3" id="KW-0805">Transcription regulation</keyword>
<gene>
    <name evidence="10" type="ORF">ACMD2_25277</name>
</gene>
<keyword evidence="6" id="KW-0539">Nucleus</keyword>
<feature type="domain" description="HTH myb-type" evidence="9">
    <location>
        <begin position="9"/>
        <end position="66"/>
    </location>
</feature>
<dbReference type="PROSITE" id="PS51294">
    <property type="entry name" value="HTH_MYB"/>
    <property type="match status" value="2"/>
</dbReference>
<sequence>MGRRPCCDKQRVKRGPWTAQEDKRLAKFITTDGRRCCWRVVPNLAGLQRCGKSCRLRWTNYLRPGLNHGMLTEAEEWLVIHLHAKLGNRSHLTREVVFRRWSKIAAELSGRTDNQIKNYWNTRIKKKLVGMGIDPATHEPLGPTESMAPESKSDDKPQLQEGEAQITKAAASEEEQPVLSSSFLWDGDFSAEREESAMFPCGSFEGCVEVGDEFWNFRCDSLFECAELGV</sequence>
<dbReference type="SMART" id="SM00717">
    <property type="entry name" value="SANT"/>
    <property type="match status" value="2"/>
</dbReference>
<evidence type="ECO:0000256" key="3">
    <source>
        <dbReference type="ARBA" id="ARBA00023015"/>
    </source>
</evidence>
<dbReference type="CDD" id="cd00167">
    <property type="entry name" value="SANT"/>
    <property type="match status" value="2"/>
</dbReference>
<dbReference type="SUPFAM" id="SSF46689">
    <property type="entry name" value="Homeodomain-like"/>
    <property type="match status" value="1"/>
</dbReference>
<organism evidence="10 11">
    <name type="scientific">Ananas comosus</name>
    <name type="common">Pineapple</name>
    <name type="synonym">Ananas ananas</name>
    <dbReference type="NCBI Taxonomy" id="4615"/>
    <lineage>
        <taxon>Eukaryota</taxon>
        <taxon>Viridiplantae</taxon>
        <taxon>Streptophyta</taxon>
        <taxon>Embryophyta</taxon>
        <taxon>Tracheophyta</taxon>
        <taxon>Spermatophyta</taxon>
        <taxon>Magnoliopsida</taxon>
        <taxon>Liliopsida</taxon>
        <taxon>Poales</taxon>
        <taxon>Bromeliaceae</taxon>
        <taxon>Bromelioideae</taxon>
        <taxon>Ananas</taxon>
    </lineage>
</organism>
<feature type="domain" description="Myb-like" evidence="8">
    <location>
        <begin position="9"/>
        <end position="62"/>
    </location>
</feature>
<evidence type="ECO:0000259" key="9">
    <source>
        <dbReference type="PROSITE" id="PS51294"/>
    </source>
</evidence>
<dbReference type="GO" id="GO:0003677">
    <property type="term" value="F:DNA binding"/>
    <property type="evidence" value="ECO:0007669"/>
    <property type="project" value="UniProtKB-KW"/>
</dbReference>
<dbReference type="FunFam" id="1.10.10.60:FF:000015">
    <property type="entry name" value="Transcription factor RAX3"/>
    <property type="match status" value="1"/>
</dbReference>
<evidence type="ECO:0000259" key="8">
    <source>
        <dbReference type="PROSITE" id="PS50090"/>
    </source>
</evidence>
<evidence type="ECO:0000256" key="1">
    <source>
        <dbReference type="ARBA" id="ARBA00004123"/>
    </source>
</evidence>
<dbReference type="InterPro" id="IPR015495">
    <property type="entry name" value="Myb_TF_plants"/>
</dbReference>
<keyword evidence="4" id="KW-0238">DNA-binding</keyword>
<keyword evidence="2" id="KW-0677">Repeat</keyword>
<comment type="caution">
    <text evidence="10">The sequence shown here is derived from an EMBL/GenBank/DDBJ whole genome shotgun (WGS) entry which is preliminary data.</text>
</comment>
<evidence type="ECO:0000256" key="7">
    <source>
        <dbReference type="SAM" id="MobiDB-lite"/>
    </source>
</evidence>
<keyword evidence="5" id="KW-0804">Transcription</keyword>
<dbReference type="PANTHER" id="PTHR47994">
    <property type="entry name" value="F14D16.11-RELATED"/>
    <property type="match status" value="1"/>
</dbReference>
<evidence type="ECO:0000256" key="4">
    <source>
        <dbReference type="ARBA" id="ARBA00023125"/>
    </source>
</evidence>